<dbReference type="CDD" id="cd00431">
    <property type="entry name" value="cysteine_hydrolases"/>
    <property type="match status" value="1"/>
</dbReference>
<dbReference type="Pfam" id="PF13532">
    <property type="entry name" value="2OG-FeII_Oxy_2"/>
    <property type="match status" value="1"/>
</dbReference>
<comment type="caution">
    <text evidence="4">The sequence shown here is derived from an EMBL/GenBank/DDBJ whole genome shotgun (WGS) entry which is preliminary data.</text>
</comment>
<dbReference type="InterPro" id="IPR027450">
    <property type="entry name" value="AlkB-like"/>
</dbReference>
<dbReference type="GO" id="GO:0006307">
    <property type="term" value="P:DNA alkylation repair"/>
    <property type="evidence" value="ECO:0007669"/>
    <property type="project" value="InterPro"/>
</dbReference>
<dbReference type="InterPro" id="IPR032854">
    <property type="entry name" value="ALKBH3"/>
</dbReference>
<feature type="region of interest" description="Disordered" evidence="2">
    <location>
        <begin position="633"/>
        <end position="656"/>
    </location>
</feature>
<dbReference type="Gene3D" id="2.60.120.590">
    <property type="entry name" value="Alpha-ketoglutarate-dependent dioxygenase AlkB-like"/>
    <property type="match status" value="1"/>
</dbReference>
<dbReference type="EMBL" id="QWIR01000029">
    <property type="protein sequence ID" value="RMY92514.1"/>
    <property type="molecule type" value="Genomic_DNA"/>
</dbReference>
<accession>A0A3M7FVM8</accession>
<name>A0A3M7FVM8_HORWE</name>
<feature type="domain" description="Fe2OG dioxygenase" evidence="3">
    <location>
        <begin position="586"/>
        <end position="714"/>
    </location>
</feature>
<feature type="region of interest" description="Disordered" evidence="2">
    <location>
        <begin position="251"/>
        <end position="308"/>
    </location>
</feature>
<dbReference type="SUPFAM" id="SSF51197">
    <property type="entry name" value="Clavaminate synthase-like"/>
    <property type="match status" value="1"/>
</dbReference>
<sequence length="780" mass="86418">MSSLLALLAQQTPNLQTRKGLILLGLQNDFLSPDGKLPVSPRSGYLDRLKELVPAFREFGDVIWVRSEFEANRSANAEDDNSDAVIAGPLVQEPVEAGTGTKRKAFQDSSVPAKKAKAVESLEDDPELFLTRTASREPCCVKGSWGAEYPDDIKALMDEKDVKVTKTYYSGFGSTSLLLTLRSKLITELFVCGCNTNLSVFATAMDAARYGIQITLIEDCLGYRRRERHDEAIRQLVDIMEADVVSSNKVVDILKKPPNQDDYDDDDDDYDDDESDEEGDLSNGAYRPTAPGNDDMAADSEDEKEEFVPDVRTTLAEAYEKLALRDQHSQREAALAPQRPPANHPRKFACSRPATSVKRSNAADGQPRGQASTSSRRPNRNQPKASRTTGDGSLGATLTRGLEAERVALRESAARDKHVADRPWLRVMNGSSATHSKPAQDLRPTSSHPGLAALSSVGKLDQKTVDEYERAMYEARCQNATWQQSSKPLFGEKKELESAGSQILFDLLPEDHCGKIFDTLKSEVQWQRMHHQTGEVPRLVCCQGDVAEDGSRPVYRHPSDHTLPLHPWTSSVDNVRKAAERAVGHPLNHALIQLYRGGVDYISEHSDKTLDIEKGSKIVNVSFGAQRTMRLRTKRGHQVSQPQPVPPTKSKGTQPGRITYRVPMPHNSMITMSLETNAEFLHGINPDKRPRVEFTDAEKAYDGHRISLTFRNISTFLSKDEKLIWGQGATGKGRDDARPVINGNPQESDKLVRAFGAENQASSIDWHAVYGEGSDVLHLK</sequence>
<dbReference type="InterPro" id="IPR037151">
    <property type="entry name" value="AlkB-like_sf"/>
</dbReference>
<dbReference type="InterPro" id="IPR000868">
    <property type="entry name" value="Isochorismatase-like_dom"/>
</dbReference>
<organism evidence="4 5">
    <name type="scientific">Hortaea werneckii</name>
    <name type="common">Black yeast</name>
    <name type="synonym">Cladosporium werneckii</name>
    <dbReference type="NCBI Taxonomy" id="91943"/>
    <lineage>
        <taxon>Eukaryota</taxon>
        <taxon>Fungi</taxon>
        <taxon>Dikarya</taxon>
        <taxon>Ascomycota</taxon>
        <taxon>Pezizomycotina</taxon>
        <taxon>Dothideomycetes</taxon>
        <taxon>Dothideomycetidae</taxon>
        <taxon>Mycosphaerellales</taxon>
        <taxon>Teratosphaeriaceae</taxon>
        <taxon>Hortaea</taxon>
    </lineage>
</organism>
<dbReference type="PANTHER" id="PTHR31212">
    <property type="entry name" value="ALPHA-KETOGLUTARATE-DEPENDENT DIOXYGENASE ALKB HOMOLOG 3"/>
    <property type="match status" value="1"/>
</dbReference>
<proteinExistence type="inferred from homology"/>
<dbReference type="GO" id="GO:0051213">
    <property type="term" value="F:dioxygenase activity"/>
    <property type="evidence" value="ECO:0007669"/>
    <property type="project" value="InterPro"/>
</dbReference>
<comment type="similarity">
    <text evidence="1">Belongs to the isochorismatase family.</text>
</comment>
<feature type="compositionally biased region" description="Polar residues" evidence="2">
    <location>
        <begin position="429"/>
        <end position="448"/>
    </location>
</feature>
<feature type="compositionally biased region" description="Acidic residues" evidence="2">
    <location>
        <begin position="296"/>
        <end position="305"/>
    </location>
</feature>
<feature type="compositionally biased region" description="Polar residues" evidence="2">
    <location>
        <begin position="369"/>
        <end position="391"/>
    </location>
</feature>
<evidence type="ECO:0000313" key="5">
    <source>
        <dbReference type="Proteomes" id="UP000268823"/>
    </source>
</evidence>
<dbReference type="SUPFAM" id="SSF52499">
    <property type="entry name" value="Isochorismatase-like hydrolases"/>
    <property type="match status" value="1"/>
</dbReference>
<dbReference type="AlphaFoldDB" id="A0A3M7FVM8"/>
<dbReference type="VEuPathDB" id="FungiDB:BTJ68_09566"/>
<feature type="region of interest" description="Disordered" evidence="2">
    <location>
        <begin position="426"/>
        <end position="455"/>
    </location>
</feature>
<dbReference type="PANTHER" id="PTHR31212:SF5">
    <property type="entry name" value="ISOCHORISMATASE FAMILY PROTEIN FAMILY (AFU_ORTHOLOGUE AFUA_3G14500)"/>
    <property type="match status" value="1"/>
</dbReference>
<protein>
    <recommendedName>
        <fullName evidence="3">Fe2OG dioxygenase domain-containing protein</fullName>
    </recommendedName>
</protein>
<dbReference type="OrthoDB" id="445341at2759"/>
<evidence type="ECO:0000256" key="2">
    <source>
        <dbReference type="SAM" id="MobiDB-lite"/>
    </source>
</evidence>
<dbReference type="Proteomes" id="UP000268823">
    <property type="component" value="Unassembled WGS sequence"/>
</dbReference>
<dbReference type="InterPro" id="IPR005123">
    <property type="entry name" value="Oxoglu/Fe-dep_dioxygenase_dom"/>
</dbReference>
<evidence type="ECO:0000259" key="3">
    <source>
        <dbReference type="PROSITE" id="PS51471"/>
    </source>
</evidence>
<feature type="compositionally biased region" description="Acidic residues" evidence="2">
    <location>
        <begin position="261"/>
        <end position="280"/>
    </location>
</feature>
<feature type="region of interest" description="Disordered" evidence="2">
    <location>
        <begin position="327"/>
        <end position="399"/>
    </location>
</feature>
<dbReference type="Gene3D" id="3.40.50.850">
    <property type="entry name" value="Isochorismatase-like"/>
    <property type="match status" value="1"/>
</dbReference>
<gene>
    <name evidence="4" type="ORF">D0861_02480</name>
</gene>
<dbReference type="Pfam" id="PF00857">
    <property type="entry name" value="Isochorismatase"/>
    <property type="match status" value="1"/>
</dbReference>
<dbReference type="InterPro" id="IPR036380">
    <property type="entry name" value="Isochorismatase-like_sf"/>
</dbReference>
<dbReference type="PROSITE" id="PS51471">
    <property type="entry name" value="FE2OG_OXY"/>
    <property type="match status" value="1"/>
</dbReference>
<reference evidence="4 5" key="1">
    <citation type="journal article" date="2018" name="BMC Genomics">
        <title>Genomic evidence for intraspecific hybridization in a clonal and extremely halotolerant yeast.</title>
        <authorList>
            <person name="Gostincar C."/>
            <person name="Stajich J.E."/>
            <person name="Zupancic J."/>
            <person name="Zalar P."/>
            <person name="Gunde-Cimerman N."/>
        </authorList>
    </citation>
    <scope>NUCLEOTIDE SEQUENCE [LARGE SCALE GENOMIC DNA]</scope>
    <source>
        <strain evidence="4 5">EXF-2788</strain>
    </source>
</reference>
<evidence type="ECO:0000313" key="4">
    <source>
        <dbReference type="EMBL" id="RMY92514.1"/>
    </source>
</evidence>
<evidence type="ECO:0000256" key="1">
    <source>
        <dbReference type="ARBA" id="ARBA00006336"/>
    </source>
</evidence>